<reference evidence="4 5" key="1">
    <citation type="journal article" date="2018" name="Mol. Biol. Evol.">
        <title>Broad Genomic Sampling Reveals a Smut Pathogenic Ancestry of the Fungal Clade Ustilaginomycotina.</title>
        <authorList>
            <person name="Kijpornyongpan T."/>
            <person name="Mondo S.J."/>
            <person name="Barry K."/>
            <person name="Sandor L."/>
            <person name="Lee J."/>
            <person name="Lipzen A."/>
            <person name="Pangilinan J."/>
            <person name="LaButti K."/>
            <person name="Hainaut M."/>
            <person name="Henrissat B."/>
            <person name="Grigoriev I.V."/>
            <person name="Spatafora J.W."/>
            <person name="Aime M.C."/>
        </authorList>
    </citation>
    <scope>NUCLEOTIDE SEQUENCE [LARGE SCALE GENOMIC DNA]</scope>
    <source>
        <strain evidence="4 5">MCA 4198</strain>
    </source>
</reference>
<dbReference type="PANTHER" id="PTHR43658:SF8">
    <property type="entry name" value="17-BETA-HYDROXYSTEROID DEHYDROGENASE 14-RELATED"/>
    <property type="match status" value="1"/>
</dbReference>
<dbReference type="Pfam" id="PF00106">
    <property type="entry name" value="adh_short"/>
    <property type="match status" value="1"/>
</dbReference>
<dbReference type="RefSeq" id="XP_025374580.1">
    <property type="nucleotide sequence ID" value="XM_025518330.1"/>
</dbReference>
<dbReference type="SUPFAM" id="SSF51735">
    <property type="entry name" value="NAD(P)-binding Rossmann-fold domains"/>
    <property type="match status" value="1"/>
</dbReference>
<dbReference type="STRING" id="215250.A0A316YDV9"/>
<evidence type="ECO:0000256" key="1">
    <source>
        <dbReference type="ARBA" id="ARBA00023002"/>
    </source>
</evidence>
<dbReference type="InterPro" id="IPR036291">
    <property type="entry name" value="NAD(P)-bd_dom_sf"/>
</dbReference>
<dbReference type="GO" id="GO:0008670">
    <property type="term" value="F:2,4-dienoyl-CoA reductase (NADPH) activity"/>
    <property type="evidence" value="ECO:0007669"/>
    <property type="project" value="TreeGrafter"/>
</dbReference>
<gene>
    <name evidence="4" type="ORF">FA10DRAFT_183950</name>
</gene>
<evidence type="ECO:0000259" key="3">
    <source>
        <dbReference type="SMART" id="SM00822"/>
    </source>
</evidence>
<proteinExistence type="inferred from homology"/>
<dbReference type="Proteomes" id="UP000245768">
    <property type="component" value="Unassembled WGS sequence"/>
</dbReference>
<keyword evidence="5" id="KW-1185">Reference proteome</keyword>
<dbReference type="GeneID" id="37040246"/>
<dbReference type="PRINTS" id="PR00081">
    <property type="entry name" value="GDHRDH"/>
</dbReference>
<dbReference type="InParanoid" id="A0A316YDV9"/>
<dbReference type="GO" id="GO:0006635">
    <property type="term" value="P:fatty acid beta-oxidation"/>
    <property type="evidence" value="ECO:0007669"/>
    <property type="project" value="TreeGrafter"/>
</dbReference>
<dbReference type="SMART" id="SM00822">
    <property type="entry name" value="PKS_KR"/>
    <property type="match status" value="1"/>
</dbReference>
<evidence type="ECO:0000313" key="4">
    <source>
        <dbReference type="EMBL" id="PWN87382.1"/>
    </source>
</evidence>
<keyword evidence="1" id="KW-0560">Oxidoreductase</keyword>
<name>A0A316YDV9_9BASI</name>
<dbReference type="AlphaFoldDB" id="A0A316YDV9"/>
<dbReference type="EMBL" id="KZ819640">
    <property type="protein sequence ID" value="PWN87382.1"/>
    <property type="molecule type" value="Genomic_DNA"/>
</dbReference>
<dbReference type="GO" id="GO:0005739">
    <property type="term" value="C:mitochondrion"/>
    <property type="evidence" value="ECO:0007669"/>
    <property type="project" value="TreeGrafter"/>
</dbReference>
<accession>A0A316YDV9</accession>
<protein>
    <submittedName>
        <fullName evidence="4">NAD(P)-binding protein</fullName>
    </submittedName>
</protein>
<comment type="similarity">
    <text evidence="2">Belongs to the short-chain dehydrogenases/reductases (SDR) family.</text>
</comment>
<evidence type="ECO:0000313" key="5">
    <source>
        <dbReference type="Proteomes" id="UP000245768"/>
    </source>
</evidence>
<dbReference type="InterPro" id="IPR057326">
    <property type="entry name" value="KR_dom"/>
</dbReference>
<evidence type="ECO:0000256" key="2">
    <source>
        <dbReference type="RuleBase" id="RU000363"/>
    </source>
</evidence>
<dbReference type="OrthoDB" id="1274115at2759"/>
<sequence length="286" mass="30257">MQIKGHTFLVTGGLGGLGSDCSRMLCELGANVAVADVAPGDQGRAKLQEQFKDTKDANVDYYTLDVTDEAQAQAVVEAIIKRFGSIHGLVHCAGVALRRQWTTKLSDGVAAFRKTLDINVTGTYIMGAAVADAINARAPEERANAGSLWSTKEERGVIINFSSVAGHEPTARVVGYGPSKTAVLGLTRSFADFLAPSGIRVNSVSPGLIATPILGTHAGWYQKDLEANGGFPKAPAQPKHISMAVQQLIENEFINGEDVKITGGWRLVSTVFPGQEDPRASAPGIE</sequence>
<organism evidence="4 5">
    <name type="scientific">Acaromyces ingoldii</name>
    <dbReference type="NCBI Taxonomy" id="215250"/>
    <lineage>
        <taxon>Eukaryota</taxon>
        <taxon>Fungi</taxon>
        <taxon>Dikarya</taxon>
        <taxon>Basidiomycota</taxon>
        <taxon>Ustilaginomycotina</taxon>
        <taxon>Exobasidiomycetes</taxon>
        <taxon>Exobasidiales</taxon>
        <taxon>Cryptobasidiaceae</taxon>
        <taxon>Acaromyces</taxon>
    </lineage>
</organism>
<feature type="domain" description="Ketoreductase" evidence="3">
    <location>
        <begin position="6"/>
        <end position="212"/>
    </location>
</feature>
<dbReference type="InterPro" id="IPR002347">
    <property type="entry name" value="SDR_fam"/>
</dbReference>
<dbReference type="PANTHER" id="PTHR43658">
    <property type="entry name" value="SHORT-CHAIN DEHYDROGENASE/REDUCTASE"/>
    <property type="match status" value="1"/>
</dbReference>
<dbReference type="PRINTS" id="PR00080">
    <property type="entry name" value="SDRFAMILY"/>
</dbReference>
<dbReference type="Gene3D" id="3.40.50.720">
    <property type="entry name" value="NAD(P)-binding Rossmann-like Domain"/>
    <property type="match status" value="1"/>
</dbReference>